<dbReference type="InterPro" id="IPR050270">
    <property type="entry name" value="DegV_domain_contain"/>
</dbReference>
<proteinExistence type="predicted"/>
<dbReference type="Gene3D" id="3.30.1180.10">
    <property type="match status" value="1"/>
</dbReference>
<keyword evidence="3" id="KW-1185">Reference proteome</keyword>
<dbReference type="Proteomes" id="UP000003136">
    <property type="component" value="Unassembled WGS sequence"/>
</dbReference>
<dbReference type="eggNOG" id="COG1307">
    <property type="taxonomic scope" value="Bacteria"/>
</dbReference>
<name>B7AVG7_9FIRM</name>
<keyword evidence="1" id="KW-0446">Lipid-binding</keyword>
<gene>
    <name evidence="2" type="ORF">BACPEC_02715</name>
</gene>
<dbReference type="InterPro" id="IPR003797">
    <property type="entry name" value="DegV"/>
</dbReference>
<dbReference type="EMBL" id="ABVQ01000037">
    <property type="protein sequence ID" value="EEC56208.1"/>
    <property type="molecule type" value="Genomic_DNA"/>
</dbReference>
<evidence type="ECO:0000313" key="2">
    <source>
        <dbReference type="EMBL" id="EEC56208.1"/>
    </source>
</evidence>
<dbReference type="PROSITE" id="PS51482">
    <property type="entry name" value="DEGV"/>
    <property type="match status" value="1"/>
</dbReference>
<sequence>MGRVAVLTDSNSGITQIEAKELGVSVIPMPFFINGQMYLEDINLTQEEFYKHLVEDSEISTSMPSPGECIDAWEKLLKEYDEIVFIPMSSGLSSFCQTATMLAEDYDGRIQVVNNQRISVTMRQSVLDAKQYVAQGRSAAEIKQLLEESKMESSIYITLDTLKYLKKGGRITPAAAAIGTILKLNPVLQIQGEKLDAFAKCRGKQAAKKTMISAIKHDLETRFADAAGNKRIHIGAAYTGNPEEAAVWEKEIREAFPEYDLHMDPLSLSVACHIGHGALAITATVYGPELDS</sequence>
<dbReference type="SUPFAM" id="SSF82549">
    <property type="entry name" value="DAK1/DegV-like"/>
    <property type="match status" value="1"/>
</dbReference>
<dbReference type="PANTHER" id="PTHR33434:SF2">
    <property type="entry name" value="FATTY ACID-BINDING PROTEIN TM_1468"/>
    <property type="match status" value="1"/>
</dbReference>
<dbReference type="NCBIfam" id="TIGR00762">
    <property type="entry name" value="DegV"/>
    <property type="match status" value="1"/>
</dbReference>
<dbReference type="PANTHER" id="PTHR33434">
    <property type="entry name" value="DEGV DOMAIN-CONTAINING PROTEIN DR_1986-RELATED"/>
    <property type="match status" value="1"/>
</dbReference>
<dbReference type="STRING" id="483218.BACPEC_02715"/>
<reference evidence="2 3" key="1">
    <citation type="submission" date="2008-11" db="EMBL/GenBank/DDBJ databases">
        <title>Draft genome sequence of Bacteroides pectinophilus (ATCC 43243).</title>
        <authorList>
            <person name="Sudarsanam P."/>
            <person name="Ley R."/>
            <person name="Guruge J."/>
            <person name="Turnbaugh P.J."/>
            <person name="Mahowald M."/>
            <person name="Liep D."/>
            <person name="Gordon J."/>
        </authorList>
    </citation>
    <scope>NUCLEOTIDE SEQUENCE [LARGE SCALE GENOMIC DNA]</scope>
    <source>
        <strain evidence="2 3">ATCC 43243</strain>
    </source>
</reference>
<dbReference type="InterPro" id="IPR043168">
    <property type="entry name" value="DegV_C"/>
</dbReference>
<dbReference type="Gene3D" id="3.40.50.10170">
    <property type="match status" value="1"/>
</dbReference>
<evidence type="ECO:0000313" key="3">
    <source>
        <dbReference type="Proteomes" id="UP000003136"/>
    </source>
</evidence>
<evidence type="ECO:0008006" key="4">
    <source>
        <dbReference type="Google" id="ProtNLM"/>
    </source>
</evidence>
<reference evidence="2 3" key="2">
    <citation type="submission" date="2008-11" db="EMBL/GenBank/DDBJ databases">
        <authorList>
            <person name="Fulton L."/>
            <person name="Clifton S."/>
            <person name="Fulton B."/>
            <person name="Xu J."/>
            <person name="Minx P."/>
            <person name="Pepin K.H."/>
            <person name="Johnson M."/>
            <person name="Bhonagiri V."/>
            <person name="Nash W.E."/>
            <person name="Mardis E.R."/>
            <person name="Wilson R.K."/>
        </authorList>
    </citation>
    <scope>NUCLEOTIDE SEQUENCE [LARGE SCALE GENOMIC DNA]</scope>
    <source>
        <strain evidence="2 3">ATCC 43243</strain>
    </source>
</reference>
<comment type="caution">
    <text evidence="2">The sequence shown here is derived from an EMBL/GenBank/DDBJ whole genome shotgun (WGS) entry which is preliminary data.</text>
</comment>
<protein>
    <recommendedName>
        <fullName evidence="4">DegV family protein</fullName>
    </recommendedName>
</protein>
<accession>B7AVG7</accession>
<evidence type="ECO:0000256" key="1">
    <source>
        <dbReference type="ARBA" id="ARBA00023121"/>
    </source>
</evidence>
<organism evidence="2 3">
    <name type="scientific">[Bacteroides] pectinophilus ATCC 43243</name>
    <dbReference type="NCBI Taxonomy" id="483218"/>
    <lineage>
        <taxon>Bacteria</taxon>
        <taxon>Bacillati</taxon>
        <taxon>Bacillota</taxon>
        <taxon>Clostridia</taxon>
        <taxon>Eubacteriales</taxon>
    </lineage>
</organism>
<dbReference type="Pfam" id="PF02645">
    <property type="entry name" value="DegV"/>
    <property type="match status" value="1"/>
</dbReference>
<dbReference type="AlphaFoldDB" id="B7AVG7"/>
<dbReference type="HOGENOM" id="CLU_048251_3_0_9"/>
<dbReference type="GO" id="GO:0008289">
    <property type="term" value="F:lipid binding"/>
    <property type="evidence" value="ECO:0007669"/>
    <property type="project" value="UniProtKB-KW"/>
</dbReference>